<accession>A0AA38Z010</accession>
<dbReference type="EC" id="2.7.11.1" evidence="2"/>
<reference evidence="15 16" key="1">
    <citation type="journal article" date="2023" name="BMC Biotechnol.">
        <title>Vitis rotundifolia cv Carlos genome sequencing.</title>
        <authorList>
            <person name="Huff M."/>
            <person name="Hulse-Kemp A."/>
            <person name="Scheffler B."/>
            <person name="Youngblood R."/>
            <person name="Simpson S."/>
            <person name="Babiker E."/>
            <person name="Staton M."/>
        </authorList>
    </citation>
    <scope>NUCLEOTIDE SEQUENCE [LARGE SCALE GENOMIC DNA]</scope>
    <source>
        <tissue evidence="15">Leaf</tissue>
    </source>
</reference>
<feature type="domain" description="Protein kinase" evidence="14">
    <location>
        <begin position="63"/>
        <end position="340"/>
    </location>
</feature>
<dbReference type="PROSITE" id="PS00108">
    <property type="entry name" value="PROTEIN_KINASE_ST"/>
    <property type="match status" value="1"/>
</dbReference>
<evidence type="ECO:0000313" key="15">
    <source>
        <dbReference type="EMBL" id="KAJ9679529.1"/>
    </source>
</evidence>
<dbReference type="EMBL" id="JARBHA010000016">
    <property type="protein sequence ID" value="KAJ9679529.1"/>
    <property type="molecule type" value="Genomic_DNA"/>
</dbReference>
<evidence type="ECO:0000256" key="8">
    <source>
        <dbReference type="ARBA" id="ARBA00022777"/>
    </source>
</evidence>
<keyword evidence="9" id="KW-0067">ATP-binding</keyword>
<evidence type="ECO:0000256" key="2">
    <source>
        <dbReference type="ARBA" id="ARBA00012513"/>
    </source>
</evidence>
<comment type="catalytic activity">
    <reaction evidence="12">
        <text>L-threonyl-[protein] + ATP = O-phospho-L-threonyl-[protein] + ADP + H(+)</text>
        <dbReference type="Rhea" id="RHEA:46608"/>
        <dbReference type="Rhea" id="RHEA-COMP:11060"/>
        <dbReference type="Rhea" id="RHEA-COMP:11605"/>
        <dbReference type="ChEBI" id="CHEBI:15378"/>
        <dbReference type="ChEBI" id="CHEBI:30013"/>
        <dbReference type="ChEBI" id="CHEBI:30616"/>
        <dbReference type="ChEBI" id="CHEBI:61977"/>
        <dbReference type="ChEBI" id="CHEBI:456216"/>
        <dbReference type="EC" id="2.7.11.1"/>
    </reaction>
</comment>
<dbReference type="Gene3D" id="1.10.510.10">
    <property type="entry name" value="Transferase(Phosphotransferase) domain 1"/>
    <property type="match status" value="1"/>
</dbReference>
<proteinExistence type="predicted"/>
<dbReference type="InterPro" id="IPR008271">
    <property type="entry name" value="Ser/Thr_kinase_AS"/>
</dbReference>
<keyword evidence="11" id="KW-0472">Membrane</keyword>
<keyword evidence="4" id="KW-0597">Phosphoprotein</keyword>
<evidence type="ECO:0000256" key="6">
    <source>
        <dbReference type="ARBA" id="ARBA00022692"/>
    </source>
</evidence>
<dbReference type="InterPro" id="IPR000719">
    <property type="entry name" value="Prot_kinase_dom"/>
</dbReference>
<keyword evidence="6" id="KW-0812">Transmembrane</keyword>
<comment type="subcellular location">
    <subcellularLocation>
        <location evidence="1">Membrane</location>
        <topology evidence="1">Single-pass membrane protein</topology>
    </subcellularLocation>
</comment>
<comment type="catalytic activity">
    <reaction evidence="13">
        <text>L-seryl-[protein] + ATP = O-phospho-L-seryl-[protein] + ADP + H(+)</text>
        <dbReference type="Rhea" id="RHEA:17989"/>
        <dbReference type="Rhea" id="RHEA-COMP:9863"/>
        <dbReference type="Rhea" id="RHEA-COMP:11604"/>
        <dbReference type="ChEBI" id="CHEBI:15378"/>
        <dbReference type="ChEBI" id="CHEBI:29999"/>
        <dbReference type="ChEBI" id="CHEBI:30616"/>
        <dbReference type="ChEBI" id="CHEBI:83421"/>
        <dbReference type="ChEBI" id="CHEBI:456216"/>
        <dbReference type="EC" id="2.7.11.1"/>
    </reaction>
</comment>
<evidence type="ECO:0000259" key="14">
    <source>
        <dbReference type="PROSITE" id="PS50011"/>
    </source>
</evidence>
<dbReference type="PANTHER" id="PTHR47984:SF22">
    <property type="entry name" value="OS03G0125600 PROTEIN"/>
    <property type="match status" value="1"/>
</dbReference>
<evidence type="ECO:0000256" key="13">
    <source>
        <dbReference type="ARBA" id="ARBA00048679"/>
    </source>
</evidence>
<evidence type="ECO:0000256" key="1">
    <source>
        <dbReference type="ARBA" id="ARBA00004167"/>
    </source>
</evidence>
<dbReference type="SUPFAM" id="SSF56112">
    <property type="entry name" value="Protein kinase-like (PK-like)"/>
    <property type="match status" value="1"/>
</dbReference>
<evidence type="ECO:0000256" key="10">
    <source>
        <dbReference type="ARBA" id="ARBA00022989"/>
    </source>
</evidence>
<keyword evidence="10" id="KW-1133">Transmembrane helix</keyword>
<keyword evidence="8" id="KW-0418">Kinase</keyword>
<dbReference type="CDD" id="cd14066">
    <property type="entry name" value="STKc_IRAK"/>
    <property type="match status" value="1"/>
</dbReference>
<dbReference type="GO" id="GO:0005524">
    <property type="term" value="F:ATP binding"/>
    <property type="evidence" value="ECO:0007669"/>
    <property type="project" value="UniProtKB-KW"/>
</dbReference>
<dbReference type="Gene3D" id="3.30.200.20">
    <property type="entry name" value="Phosphorylase Kinase, domain 1"/>
    <property type="match status" value="1"/>
</dbReference>
<keyword evidence="5" id="KW-0808">Transferase</keyword>
<gene>
    <name evidence="15" type="ORF">PVL29_021449</name>
</gene>
<dbReference type="Pfam" id="PF07714">
    <property type="entry name" value="PK_Tyr_Ser-Thr"/>
    <property type="match status" value="1"/>
</dbReference>
<evidence type="ECO:0000256" key="11">
    <source>
        <dbReference type="ARBA" id="ARBA00023136"/>
    </source>
</evidence>
<dbReference type="PANTHER" id="PTHR47984">
    <property type="entry name" value="OS01G0323000 PROTEIN"/>
    <property type="match status" value="1"/>
</dbReference>
<evidence type="ECO:0000256" key="12">
    <source>
        <dbReference type="ARBA" id="ARBA00047899"/>
    </source>
</evidence>
<dbReference type="GO" id="GO:0004674">
    <property type="term" value="F:protein serine/threonine kinase activity"/>
    <property type="evidence" value="ECO:0007669"/>
    <property type="project" value="UniProtKB-KW"/>
</dbReference>
<keyword evidence="7" id="KW-0547">Nucleotide-binding</keyword>
<sequence length="351" mass="39329">MDRRLLSGVEVNGSGQWCSHASGTADLESYDSDVGSSVRSVALDHGWGKWYSLEEIEVITNGFSDENVIDSGYSWVVYRGILLDNRRVAVKDLVIESENHEEFMVEIETIGHATHKNLVKLIGYCIEGDHRMLVYDYTENGNLHQWLHAYAGSVSPLTWSIRMKIIMGTAKGLAYLHEDIEPNVIHGDLKSSNILLDQQWNPKIFDFGFAELIGDEGSQATTHVAGTPGYLAPEYASTGILKDKSDVYNFGVLIMEIISGRTPLDYRQPQSEVCLVDWVKSMVSDQKLDLVVDPKLPEMPDSIKLKRVLLIALRCVDPDAKSRPKMGDVTHMLEPRDLLFIAHCCKNSLVF</sequence>
<dbReference type="InterPro" id="IPR001245">
    <property type="entry name" value="Ser-Thr/Tyr_kinase_cat_dom"/>
</dbReference>
<protein>
    <recommendedName>
        <fullName evidence="2">non-specific serine/threonine protein kinase</fullName>
        <ecNumber evidence="2">2.7.11.1</ecNumber>
    </recommendedName>
</protein>
<dbReference type="Proteomes" id="UP001168098">
    <property type="component" value="Unassembled WGS sequence"/>
</dbReference>
<evidence type="ECO:0000256" key="5">
    <source>
        <dbReference type="ARBA" id="ARBA00022679"/>
    </source>
</evidence>
<evidence type="ECO:0000256" key="9">
    <source>
        <dbReference type="ARBA" id="ARBA00022840"/>
    </source>
</evidence>
<dbReference type="InterPro" id="IPR052232">
    <property type="entry name" value="RLK_Ser/Thr-Kinase"/>
</dbReference>
<dbReference type="FunFam" id="1.10.510.10:FF:000035">
    <property type="entry name" value="Putative receptor-like serine/threonine-protein kinase"/>
    <property type="match status" value="1"/>
</dbReference>
<evidence type="ECO:0000256" key="3">
    <source>
        <dbReference type="ARBA" id="ARBA00022527"/>
    </source>
</evidence>
<dbReference type="SMART" id="SM00220">
    <property type="entry name" value="S_TKc"/>
    <property type="match status" value="1"/>
</dbReference>
<evidence type="ECO:0000256" key="7">
    <source>
        <dbReference type="ARBA" id="ARBA00022741"/>
    </source>
</evidence>
<dbReference type="AlphaFoldDB" id="A0AA38Z010"/>
<name>A0AA38Z010_VITRO</name>
<evidence type="ECO:0000256" key="4">
    <source>
        <dbReference type="ARBA" id="ARBA00022553"/>
    </source>
</evidence>
<keyword evidence="16" id="KW-1185">Reference proteome</keyword>
<evidence type="ECO:0000313" key="16">
    <source>
        <dbReference type="Proteomes" id="UP001168098"/>
    </source>
</evidence>
<dbReference type="FunFam" id="3.30.200.20:FF:000178">
    <property type="entry name" value="serine/threonine-protein kinase PBS1-like"/>
    <property type="match status" value="1"/>
</dbReference>
<organism evidence="15 16">
    <name type="scientific">Vitis rotundifolia</name>
    <name type="common">Muscadine grape</name>
    <dbReference type="NCBI Taxonomy" id="103349"/>
    <lineage>
        <taxon>Eukaryota</taxon>
        <taxon>Viridiplantae</taxon>
        <taxon>Streptophyta</taxon>
        <taxon>Embryophyta</taxon>
        <taxon>Tracheophyta</taxon>
        <taxon>Spermatophyta</taxon>
        <taxon>Magnoliopsida</taxon>
        <taxon>eudicotyledons</taxon>
        <taxon>Gunneridae</taxon>
        <taxon>Pentapetalae</taxon>
        <taxon>rosids</taxon>
        <taxon>Vitales</taxon>
        <taxon>Vitaceae</taxon>
        <taxon>Viteae</taxon>
        <taxon>Vitis</taxon>
    </lineage>
</organism>
<keyword evidence="3" id="KW-0723">Serine/threonine-protein kinase</keyword>
<comment type="caution">
    <text evidence="15">The sequence shown here is derived from an EMBL/GenBank/DDBJ whole genome shotgun (WGS) entry which is preliminary data.</text>
</comment>
<dbReference type="PROSITE" id="PS50011">
    <property type="entry name" value="PROTEIN_KINASE_DOM"/>
    <property type="match status" value="1"/>
</dbReference>
<dbReference type="GO" id="GO:0016020">
    <property type="term" value="C:membrane"/>
    <property type="evidence" value="ECO:0007669"/>
    <property type="project" value="UniProtKB-SubCell"/>
</dbReference>
<dbReference type="InterPro" id="IPR011009">
    <property type="entry name" value="Kinase-like_dom_sf"/>
</dbReference>